<feature type="domain" description="SnoaL-like" evidence="1">
    <location>
        <begin position="10"/>
        <end position="118"/>
    </location>
</feature>
<accession>A0A3M0CFQ9</accession>
<dbReference type="Gene3D" id="3.10.450.50">
    <property type="match status" value="1"/>
</dbReference>
<evidence type="ECO:0000313" key="2">
    <source>
        <dbReference type="EMBL" id="RMB02003.1"/>
    </source>
</evidence>
<organism evidence="2 3">
    <name type="scientific">Eilatimonas milleporae</name>
    <dbReference type="NCBI Taxonomy" id="911205"/>
    <lineage>
        <taxon>Bacteria</taxon>
        <taxon>Pseudomonadati</taxon>
        <taxon>Pseudomonadota</taxon>
        <taxon>Alphaproteobacteria</taxon>
        <taxon>Kordiimonadales</taxon>
        <taxon>Kordiimonadaceae</taxon>
        <taxon>Eilatimonas</taxon>
    </lineage>
</organism>
<protein>
    <submittedName>
        <fullName evidence="2">Ketosteroid isomerase-like protein</fullName>
    </submittedName>
</protein>
<evidence type="ECO:0000313" key="3">
    <source>
        <dbReference type="Proteomes" id="UP000271227"/>
    </source>
</evidence>
<dbReference type="SUPFAM" id="SSF54427">
    <property type="entry name" value="NTF2-like"/>
    <property type="match status" value="1"/>
</dbReference>
<name>A0A3M0CFQ9_9PROT</name>
<dbReference type="InterPro" id="IPR037401">
    <property type="entry name" value="SnoaL-like"/>
</dbReference>
<dbReference type="GO" id="GO:0016853">
    <property type="term" value="F:isomerase activity"/>
    <property type="evidence" value="ECO:0007669"/>
    <property type="project" value="UniProtKB-KW"/>
</dbReference>
<dbReference type="RefSeq" id="WP_170163929.1">
    <property type="nucleotide sequence ID" value="NZ_REFR01000015.1"/>
</dbReference>
<reference evidence="2 3" key="1">
    <citation type="submission" date="2018-10" db="EMBL/GenBank/DDBJ databases">
        <title>Genomic Encyclopedia of Archaeal and Bacterial Type Strains, Phase II (KMG-II): from individual species to whole genera.</title>
        <authorList>
            <person name="Goeker M."/>
        </authorList>
    </citation>
    <scope>NUCLEOTIDE SEQUENCE [LARGE SCALE GENOMIC DNA]</scope>
    <source>
        <strain evidence="2 3">DSM 25217</strain>
    </source>
</reference>
<dbReference type="InterPro" id="IPR032710">
    <property type="entry name" value="NTF2-like_dom_sf"/>
</dbReference>
<proteinExistence type="predicted"/>
<dbReference type="InParanoid" id="A0A3M0CFQ9"/>
<sequence length="138" mass="15840">MTPPDTRSVVEQFLKYTEEQDFDGHRAILAEDCVFIYPYAAEGAPERIEGRDAIIERALIGGWKTRKSMKVVGFKYDALADPEWALIQWSNTSTTDEGKPYDQQYVNVIRVVDGKMKEFIEYYNPLRELAAGNPRART</sequence>
<evidence type="ECO:0000259" key="1">
    <source>
        <dbReference type="Pfam" id="PF12680"/>
    </source>
</evidence>
<comment type="caution">
    <text evidence="2">The sequence shown here is derived from an EMBL/GenBank/DDBJ whole genome shotgun (WGS) entry which is preliminary data.</text>
</comment>
<dbReference type="Pfam" id="PF12680">
    <property type="entry name" value="SnoaL_2"/>
    <property type="match status" value="1"/>
</dbReference>
<dbReference type="EMBL" id="REFR01000015">
    <property type="protein sequence ID" value="RMB02003.1"/>
    <property type="molecule type" value="Genomic_DNA"/>
</dbReference>
<dbReference type="Proteomes" id="UP000271227">
    <property type="component" value="Unassembled WGS sequence"/>
</dbReference>
<keyword evidence="2" id="KW-0413">Isomerase</keyword>
<gene>
    <name evidence="2" type="ORF">BXY39_3513</name>
</gene>
<dbReference type="AlphaFoldDB" id="A0A3M0CFQ9"/>
<keyword evidence="3" id="KW-1185">Reference proteome</keyword>